<feature type="domain" description="RdRp catalytic" evidence="4">
    <location>
        <begin position="240"/>
        <end position="359"/>
    </location>
</feature>
<evidence type="ECO:0000256" key="1">
    <source>
        <dbReference type="ARBA" id="ARBA00022679"/>
    </source>
</evidence>
<name>A0A1L3KLJ6_9VIRU</name>
<protein>
    <submittedName>
        <fullName evidence="5">RdRp</fullName>
    </submittedName>
</protein>
<dbReference type="PROSITE" id="PS50507">
    <property type="entry name" value="RDRP_SSRNA_POS"/>
    <property type="match status" value="1"/>
</dbReference>
<dbReference type="InterPro" id="IPR001205">
    <property type="entry name" value="RNA-dir_pol_C"/>
</dbReference>
<accession>A0A1L3KLJ6</accession>
<dbReference type="EMBL" id="KX884129">
    <property type="protein sequence ID" value="APG78242.1"/>
    <property type="molecule type" value="Genomic_RNA"/>
</dbReference>
<dbReference type="InterPro" id="IPR007094">
    <property type="entry name" value="RNA-dir_pol_PSvirus"/>
</dbReference>
<keyword evidence="2" id="KW-0548">Nucleotidyltransferase</keyword>
<dbReference type="GO" id="GO:0006351">
    <property type="term" value="P:DNA-templated transcription"/>
    <property type="evidence" value="ECO:0007669"/>
    <property type="project" value="InterPro"/>
</dbReference>
<keyword evidence="1" id="KW-0808">Transferase</keyword>
<evidence type="ECO:0000256" key="2">
    <source>
        <dbReference type="ARBA" id="ARBA00022695"/>
    </source>
</evidence>
<organism evidence="5">
    <name type="scientific">Hubei partiti-like virus 56</name>
    <dbReference type="NCBI Taxonomy" id="1923065"/>
    <lineage>
        <taxon>Viruses</taxon>
        <taxon>Riboviria</taxon>
    </lineage>
</organism>
<dbReference type="InterPro" id="IPR043128">
    <property type="entry name" value="Rev_trsase/Diguanyl_cyclase"/>
</dbReference>
<dbReference type="Pfam" id="PF00680">
    <property type="entry name" value="RdRP_1"/>
    <property type="match status" value="1"/>
</dbReference>
<evidence type="ECO:0000259" key="4">
    <source>
        <dbReference type="PROSITE" id="PS50507"/>
    </source>
</evidence>
<dbReference type="Gene3D" id="3.30.70.270">
    <property type="match status" value="1"/>
</dbReference>
<proteinExistence type="predicted"/>
<dbReference type="GO" id="GO:0003968">
    <property type="term" value="F:RNA-directed RNA polymerase activity"/>
    <property type="evidence" value="ECO:0007669"/>
    <property type="project" value="InterPro"/>
</dbReference>
<dbReference type="InterPro" id="IPR043502">
    <property type="entry name" value="DNA/RNA_pol_sf"/>
</dbReference>
<evidence type="ECO:0000256" key="3">
    <source>
        <dbReference type="ARBA" id="ARBA00022953"/>
    </source>
</evidence>
<dbReference type="GO" id="GO:0003723">
    <property type="term" value="F:RNA binding"/>
    <property type="evidence" value="ECO:0007669"/>
    <property type="project" value="InterPro"/>
</dbReference>
<dbReference type="SUPFAM" id="SSF56672">
    <property type="entry name" value="DNA/RNA polymerases"/>
    <property type="match status" value="1"/>
</dbReference>
<evidence type="ECO:0000313" key="5">
    <source>
        <dbReference type="EMBL" id="APG78242.1"/>
    </source>
</evidence>
<sequence length="494" mass="56426">MIIKRNEMDRPTNNSLQYLTTVRPHKINRENLLVDQFVHETLSESLGIDVVEEFGQYTRSFYTLEGHYHNLWKYDRIILPKPDDPLLDMAIERTRYEYQLPTKVKSIGWDSLAEVPFISSSSSGWGFVGKKGAPGNHEKAISKAVLSLKWWLEDKQNGTNTFRYHPDLAWTRTQMGTVEDPKIRSVWGKSFDNIILEGITASPLINAYRIGTTPMPVGMNYYKRLPTMINQSLYDGNTHYYGVGIDLKSFDSSVQPWLINESFNILEQNIDFTDDMGRRSFEYSKEFFIHTPVVMPDGRMWLKHVGVPSGSYFTQMIDSIANSIATHYAQLCIYGQMFRTYCLGDDSLFGVPVGFGRPELSTFAEHYAKVGMLLHPDKGIVATRPDQLEFLGHCASGSRVDRETAAMMRLALYPEHPVYGPAQSMNRVKGILLDSAMNSWPMIHLHNIMMSRYRNELMTAEDTFIGSDKDWLIAVLNIAEPPSHINEVTTFLLT</sequence>
<reference evidence="5" key="1">
    <citation type="journal article" date="2016" name="Nature">
        <title>Redefining the invertebrate RNA virosphere.</title>
        <authorList>
            <person name="Shi M."/>
            <person name="Lin X.D."/>
            <person name="Tian J.H."/>
            <person name="Chen L.J."/>
            <person name="Chen X."/>
            <person name="Li C.X."/>
            <person name="Qin X.C."/>
            <person name="Li J."/>
            <person name="Cao J.P."/>
            <person name="Eden J.S."/>
            <person name="Buchmann J."/>
            <person name="Wang W."/>
            <person name="Xu J."/>
            <person name="Holmes E.C."/>
            <person name="Zhang Y.Z."/>
        </authorList>
    </citation>
    <scope>NUCLEOTIDE SEQUENCE</scope>
    <source>
        <strain evidence="5">QTM26145</strain>
    </source>
</reference>
<keyword evidence="3" id="KW-0693">Viral RNA replication</keyword>
<dbReference type="GO" id="GO:0039694">
    <property type="term" value="P:viral RNA genome replication"/>
    <property type="evidence" value="ECO:0007669"/>
    <property type="project" value="InterPro"/>
</dbReference>